<dbReference type="Proteomes" id="UP000824201">
    <property type="component" value="Unassembled WGS sequence"/>
</dbReference>
<dbReference type="EMBL" id="DVHN01000040">
    <property type="protein sequence ID" value="HIR88000.1"/>
    <property type="molecule type" value="Genomic_DNA"/>
</dbReference>
<reference evidence="1" key="2">
    <citation type="journal article" date="2021" name="PeerJ">
        <title>Extensive microbial diversity within the chicken gut microbiome revealed by metagenomics and culture.</title>
        <authorList>
            <person name="Gilroy R."/>
            <person name="Ravi A."/>
            <person name="Getino M."/>
            <person name="Pursley I."/>
            <person name="Horton D.L."/>
            <person name="Alikhan N.F."/>
            <person name="Baker D."/>
            <person name="Gharbi K."/>
            <person name="Hall N."/>
            <person name="Watson M."/>
            <person name="Adriaenssens E.M."/>
            <person name="Foster-Nyarko E."/>
            <person name="Jarju S."/>
            <person name="Secka A."/>
            <person name="Antonio M."/>
            <person name="Oren A."/>
            <person name="Chaudhuri R.R."/>
            <person name="La Ragione R."/>
            <person name="Hildebrand F."/>
            <person name="Pallen M.J."/>
        </authorList>
    </citation>
    <scope>NUCLEOTIDE SEQUENCE</scope>
    <source>
        <strain evidence="1">ChiW13-3771</strain>
    </source>
</reference>
<gene>
    <name evidence="1" type="ORF">IAC96_03520</name>
</gene>
<dbReference type="AlphaFoldDB" id="A0A9D1ED77"/>
<comment type="caution">
    <text evidence="1">The sequence shown here is derived from an EMBL/GenBank/DDBJ whole genome shotgun (WGS) entry which is preliminary data.</text>
</comment>
<protein>
    <submittedName>
        <fullName evidence="1">Uncharacterized protein</fullName>
    </submittedName>
</protein>
<reference evidence="1" key="1">
    <citation type="submission" date="2020-10" db="EMBL/GenBank/DDBJ databases">
        <authorList>
            <person name="Gilroy R."/>
        </authorList>
    </citation>
    <scope>NUCLEOTIDE SEQUENCE</scope>
    <source>
        <strain evidence="1">ChiW13-3771</strain>
    </source>
</reference>
<proteinExistence type="predicted"/>
<evidence type="ECO:0000313" key="1">
    <source>
        <dbReference type="EMBL" id="HIR88000.1"/>
    </source>
</evidence>
<organism evidence="1 2">
    <name type="scientific">Candidatus Fimimorpha faecalis</name>
    <dbReference type="NCBI Taxonomy" id="2840824"/>
    <lineage>
        <taxon>Bacteria</taxon>
        <taxon>Bacillati</taxon>
        <taxon>Bacillota</taxon>
        <taxon>Clostridia</taxon>
        <taxon>Eubacteriales</taxon>
        <taxon>Candidatus Fimimorpha</taxon>
    </lineage>
</organism>
<sequence>MDLLIVDYDCKLLIENNGMEFRSQAIKVIYLDSELLSEDLTINNSIMREVTRCVILTRFSGGVKKYHWDIISKNSMVKHWIISIIDLDQDIYKEQFLKQVDTLLFGLDVFYEVIFDTSKNFMQTKRVLDKPMKMKKKCMVISKNVQLAKNAADIFKRYLKEWEIEIPQIKSSDDYQYADAVLIVGEKGSECAVIAPKVGVRKRKIWINRRFLNKDEKEEMFEQLEQHMNANGWNIADYSDKTYFSDLLYEDFREKLYRNEISYLSLCEQEDFVVWDKYGLPLIREGYTEETVTDFLEKQTCFSKIANDFQYKS</sequence>
<accession>A0A9D1ED77</accession>
<name>A0A9D1ED77_9FIRM</name>
<evidence type="ECO:0000313" key="2">
    <source>
        <dbReference type="Proteomes" id="UP000824201"/>
    </source>
</evidence>